<dbReference type="OrthoDB" id="10437749at2759"/>
<reference evidence="3" key="2">
    <citation type="submission" date="2015-01" db="EMBL/GenBank/DDBJ databases">
        <title>Evolutionary Origins and Diversification of the Mycorrhizal Mutualists.</title>
        <authorList>
            <consortium name="DOE Joint Genome Institute"/>
            <consortium name="Mycorrhizal Genomics Consortium"/>
            <person name="Kohler A."/>
            <person name="Kuo A."/>
            <person name="Nagy L.G."/>
            <person name="Floudas D."/>
            <person name="Copeland A."/>
            <person name="Barry K.W."/>
            <person name="Cichocki N."/>
            <person name="Veneault-Fourrey C."/>
            <person name="LaButti K."/>
            <person name="Lindquist E.A."/>
            <person name="Lipzen A."/>
            <person name="Lundell T."/>
            <person name="Morin E."/>
            <person name="Murat C."/>
            <person name="Riley R."/>
            <person name="Ohm R."/>
            <person name="Sun H."/>
            <person name="Tunlid A."/>
            <person name="Henrissat B."/>
            <person name="Grigoriev I.V."/>
            <person name="Hibbett D.S."/>
            <person name="Martin F."/>
        </authorList>
    </citation>
    <scope>NUCLEOTIDE SEQUENCE [LARGE SCALE GENOMIC DNA]</scope>
    <source>
        <strain evidence="3">LaAM-08-1</strain>
    </source>
</reference>
<proteinExistence type="predicted"/>
<dbReference type="HOGENOM" id="CLU_125570_0_0_1"/>
<dbReference type="Proteomes" id="UP000054477">
    <property type="component" value="Unassembled WGS sequence"/>
</dbReference>
<evidence type="ECO:0000313" key="3">
    <source>
        <dbReference type="Proteomes" id="UP000054477"/>
    </source>
</evidence>
<feature type="region of interest" description="Disordered" evidence="1">
    <location>
        <begin position="80"/>
        <end position="112"/>
    </location>
</feature>
<dbReference type="AlphaFoldDB" id="A0A0C9XBA2"/>
<keyword evidence="3" id="KW-1185">Reference proteome</keyword>
<accession>A0A0C9XBA2</accession>
<reference evidence="2 3" key="1">
    <citation type="submission" date="2014-04" db="EMBL/GenBank/DDBJ databases">
        <authorList>
            <consortium name="DOE Joint Genome Institute"/>
            <person name="Kuo A."/>
            <person name="Kohler A."/>
            <person name="Nagy L.G."/>
            <person name="Floudas D."/>
            <person name="Copeland A."/>
            <person name="Barry K.W."/>
            <person name="Cichocki N."/>
            <person name="Veneault-Fourrey C."/>
            <person name="LaButti K."/>
            <person name="Lindquist E.A."/>
            <person name="Lipzen A."/>
            <person name="Lundell T."/>
            <person name="Morin E."/>
            <person name="Murat C."/>
            <person name="Sun H."/>
            <person name="Tunlid A."/>
            <person name="Henrissat B."/>
            <person name="Grigoriev I.V."/>
            <person name="Hibbett D.S."/>
            <person name="Martin F."/>
            <person name="Nordberg H.P."/>
            <person name="Cantor M.N."/>
            <person name="Hua S.X."/>
        </authorList>
    </citation>
    <scope>NUCLEOTIDE SEQUENCE [LARGE SCALE GENOMIC DNA]</scope>
    <source>
        <strain evidence="2 3">LaAM-08-1</strain>
    </source>
</reference>
<evidence type="ECO:0000313" key="2">
    <source>
        <dbReference type="EMBL" id="KIK02206.1"/>
    </source>
</evidence>
<dbReference type="EMBL" id="KN838595">
    <property type="protein sequence ID" value="KIK02206.1"/>
    <property type="molecule type" value="Genomic_DNA"/>
</dbReference>
<organism evidence="2 3">
    <name type="scientific">Laccaria amethystina LaAM-08-1</name>
    <dbReference type="NCBI Taxonomy" id="1095629"/>
    <lineage>
        <taxon>Eukaryota</taxon>
        <taxon>Fungi</taxon>
        <taxon>Dikarya</taxon>
        <taxon>Basidiomycota</taxon>
        <taxon>Agaricomycotina</taxon>
        <taxon>Agaricomycetes</taxon>
        <taxon>Agaricomycetidae</taxon>
        <taxon>Agaricales</taxon>
        <taxon>Agaricineae</taxon>
        <taxon>Hydnangiaceae</taxon>
        <taxon>Laccaria</taxon>
    </lineage>
</organism>
<sequence>MAPTHSKPISEPRPPGARKRLEAIAAERQQCQPSVQDADAGDEDQDDSLTSNTSLRPRNASCILEAADGSDDVEVEVAMGAWGGDSDEEELPGLEDVDASDEEDEEDEEGRLERLMGKNLVSIQLTIVENFDSL</sequence>
<protein>
    <submittedName>
        <fullName evidence="2">Uncharacterized protein</fullName>
    </submittedName>
</protein>
<gene>
    <name evidence="2" type="ORF">K443DRAFT_97285</name>
</gene>
<feature type="region of interest" description="Disordered" evidence="1">
    <location>
        <begin position="27"/>
        <end position="59"/>
    </location>
</feature>
<evidence type="ECO:0000256" key="1">
    <source>
        <dbReference type="SAM" id="MobiDB-lite"/>
    </source>
</evidence>
<feature type="compositionally biased region" description="Acidic residues" evidence="1">
    <location>
        <begin position="85"/>
        <end position="110"/>
    </location>
</feature>
<name>A0A0C9XBA2_9AGAR</name>